<dbReference type="InterPro" id="IPR036236">
    <property type="entry name" value="Znf_C2H2_sf"/>
</dbReference>
<feature type="region of interest" description="Disordered" evidence="1">
    <location>
        <begin position="240"/>
        <end position="265"/>
    </location>
</feature>
<reference evidence="4 6" key="2">
    <citation type="submission" date="2023-09" db="EMBL/GenBank/DDBJ databases">
        <title>Complete-Gapless Cercospora beticola genome.</title>
        <authorList>
            <person name="Wyatt N.A."/>
            <person name="Spanner R.E."/>
            <person name="Bolton M.D."/>
        </authorList>
    </citation>
    <scope>NUCLEOTIDE SEQUENCE [LARGE SCALE GENOMIC DNA]</scope>
    <source>
        <strain evidence="4">Cb09-40</strain>
    </source>
</reference>
<dbReference type="SMART" id="SM00355">
    <property type="entry name" value="ZnF_C2H2"/>
    <property type="match status" value="3"/>
</dbReference>
<keyword evidence="6" id="KW-1185">Reference proteome</keyword>
<feature type="domain" description="C2H2-type" evidence="2">
    <location>
        <begin position="409"/>
        <end position="432"/>
    </location>
</feature>
<evidence type="ECO:0000259" key="2">
    <source>
        <dbReference type="PROSITE" id="PS00028"/>
    </source>
</evidence>
<dbReference type="Proteomes" id="UP000230605">
    <property type="component" value="Chromosome 5"/>
</dbReference>
<evidence type="ECO:0000313" key="4">
    <source>
        <dbReference type="EMBL" id="WPB03590.1"/>
    </source>
</evidence>
<gene>
    <name evidence="3" type="ORF">CB0940_07625</name>
    <name evidence="4" type="ORF">RHO25_008230</name>
</gene>
<name>A0A2G5HAS9_CERBT</name>
<evidence type="ECO:0000313" key="6">
    <source>
        <dbReference type="Proteomes" id="UP001302367"/>
    </source>
</evidence>
<proteinExistence type="predicted"/>
<dbReference type="PROSITE" id="PS00028">
    <property type="entry name" value="ZINC_FINGER_C2H2_1"/>
    <property type="match status" value="2"/>
</dbReference>
<feature type="domain" description="C2H2-type" evidence="2">
    <location>
        <begin position="275"/>
        <end position="298"/>
    </location>
</feature>
<reference evidence="3 5" key="1">
    <citation type="submission" date="2015-10" db="EMBL/GenBank/DDBJ databases">
        <title>The cercosporin biosynthetic gene cluster was horizontally transferred to several fungal lineages and shown to be expanded in Cercospora beticola based on microsynteny with recipient genomes.</title>
        <authorList>
            <person name="De Jonge R."/>
            <person name="Ebert M.K."/>
            <person name="Suttle J.C."/>
            <person name="Jurick Ii W.M."/>
            <person name="Secor G.A."/>
            <person name="Thomma B.P."/>
            <person name="Van De Peer Y."/>
            <person name="Bolton M.D."/>
        </authorList>
    </citation>
    <scope>NUCLEOTIDE SEQUENCE [LARGE SCALE GENOMIC DNA]</scope>
    <source>
        <strain evidence="3 5">09-40</strain>
    </source>
</reference>
<dbReference type="AlphaFoldDB" id="A0A2G5HAS9"/>
<feature type="compositionally biased region" description="Polar residues" evidence="1">
    <location>
        <begin position="240"/>
        <end position="251"/>
    </location>
</feature>
<dbReference type="Proteomes" id="UP001302367">
    <property type="component" value="Chromosome 5"/>
</dbReference>
<sequence>MVEFAAWCQSVCTAPVKLAAGAYQIKEMFENATEVIVAADVASYSKEAFPVNFTIHQRDYGYRLGVPIPHAQKAEFHTGQSPNEMRALDFAIDVGLAMMNRTRGLTLLDTVHVISHSKSWNGKVMRRALVSASYDDASSCLTTPTATNTIGDAIRRLADEAHEPDMQDDSTVTESRDKHRSVVRKTAPKGVIIQQAKDFIAQVTEQTPVQATTNNGNGSSASIASSDITSDARASFSSVTGNASTSITNDGAANDPNDCDTTDHNPVREEQRVRCLREGCGRWFNSVCYLRIHLGEMHNFATADGRYPCPISAHANCDESFDTTEDAVEHLYAHPEMRIPCPYAELLGCPNTFLNMRSTKKCRSSHKRLPDGTFSCKFRLSLGSKQTFKTTADRFGHHRTHAEHNKHKCVVAECKKSCRSAPSLAGHIRNDHPGRVSKSTRRAARISDSDASRADAR</sequence>
<evidence type="ECO:0000313" key="3">
    <source>
        <dbReference type="EMBL" id="PIA89656.1"/>
    </source>
</evidence>
<dbReference type="InterPro" id="IPR013087">
    <property type="entry name" value="Znf_C2H2_type"/>
</dbReference>
<dbReference type="EMBL" id="LKMD01000108">
    <property type="protein sequence ID" value="PIA89656.1"/>
    <property type="molecule type" value="Genomic_DNA"/>
</dbReference>
<feature type="region of interest" description="Disordered" evidence="1">
    <location>
        <begin position="425"/>
        <end position="457"/>
    </location>
</feature>
<feature type="region of interest" description="Disordered" evidence="1">
    <location>
        <begin position="160"/>
        <end position="185"/>
    </location>
</feature>
<accession>A0A2G5HAS9</accession>
<dbReference type="SUPFAM" id="SSF57667">
    <property type="entry name" value="beta-beta-alpha zinc fingers"/>
    <property type="match status" value="1"/>
</dbReference>
<evidence type="ECO:0000313" key="5">
    <source>
        <dbReference type="Proteomes" id="UP000230605"/>
    </source>
</evidence>
<protein>
    <recommendedName>
        <fullName evidence="2">C2H2-type domain-containing protein</fullName>
    </recommendedName>
</protein>
<dbReference type="EMBL" id="CP134188">
    <property type="protein sequence ID" value="WPB03590.1"/>
    <property type="molecule type" value="Genomic_DNA"/>
</dbReference>
<feature type="compositionally biased region" description="Basic and acidic residues" evidence="1">
    <location>
        <begin position="445"/>
        <end position="457"/>
    </location>
</feature>
<organism evidence="3 5">
    <name type="scientific">Cercospora beticola</name>
    <name type="common">Sugarbeet leaf spot fungus</name>
    <dbReference type="NCBI Taxonomy" id="122368"/>
    <lineage>
        <taxon>Eukaryota</taxon>
        <taxon>Fungi</taxon>
        <taxon>Dikarya</taxon>
        <taxon>Ascomycota</taxon>
        <taxon>Pezizomycotina</taxon>
        <taxon>Dothideomycetes</taxon>
        <taxon>Dothideomycetidae</taxon>
        <taxon>Mycosphaerellales</taxon>
        <taxon>Mycosphaerellaceae</taxon>
        <taxon>Cercospora</taxon>
    </lineage>
</organism>
<dbReference type="OrthoDB" id="3214149at2759"/>
<evidence type="ECO:0000256" key="1">
    <source>
        <dbReference type="SAM" id="MobiDB-lite"/>
    </source>
</evidence>